<name>A0ABU6GRF0_9BACL</name>
<dbReference type="PANTHER" id="PTHR35789">
    <property type="entry name" value="SPORE GERMINATION PROTEIN B3"/>
    <property type="match status" value="1"/>
</dbReference>
<dbReference type="PROSITE" id="PS51257">
    <property type="entry name" value="PROKAR_LIPOPROTEIN"/>
    <property type="match status" value="1"/>
</dbReference>
<dbReference type="InterPro" id="IPR057336">
    <property type="entry name" value="GerAC_N"/>
</dbReference>
<dbReference type="Gene3D" id="3.30.300.210">
    <property type="entry name" value="Nutrient germinant receptor protein C, domain 3"/>
    <property type="match status" value="1"/>
</dbReference>
<dbReference type="NCBIfam" id="TIGR02887">
    <property type="entry name" value="spore_ger_x_C"/>
    <property type="match status" value="1"/>
</dbReference>
<keyword evidence="6" id="KW-0564">Palmitate</keyword>
<protein>
    <submittedName>
        <fullName evidence="11">Ger(X)C family spore germination protein</fullName>
    </submittedName>
</protein>
<feature type="domain" description="Spore germination GerAC-like C-terminal" evidence="9">
    <location>
        <begin position="216"/>
        <end position="374"/>
    </location>
</feature>
<evidence type="ECO:0000313" key="11">
    <source>
        <dbReference type="EMBL" id="MEC0242301.1"/>
    </source>
</evidence>
<organism evidence="11 12">
    <name type="scientific">Paenibacillus dokdonensis</name>
    <dbReference type="NCBI Taxonomy" id="2567944"/>
    <lineage>
        <taxon>Bacteria</taxon>
        <taxon>Bacillati</taxon>
        <taxon>Bacillota</taxon>
        <taxon>Bacilli</taxon>
        <taxon>Bacillales</taxon>
        <taxon>Paenibacillaceae</taxon>
        <taxon>Paenibacillus</taxon>
    </lineage>
</organism>
<evidence type="ECO:0000256" key="1">
    <source>
        <dbReference type="ARBA" id="ARBA00004635"/>
    </source>
</evidence>
<comment type="similarity">
    <text evidence="2">Belongs to the GerABKC lipoprotein family.</text>
</comment>
<evidence type="ECO:0000256" key="3">
    <source>
        <dbReference type="ARBA" id="ARBA00022544"/>
    </source>
</evidence>
<evidence type="ECO:0000259" key="10">
    <source>
        <dbReference type="Pfam" id="PF25198"/>
    </source>
</evidence>
<evidence type="ECO:0000256" key="2">
    <source>
        <dbReference type="ARBA" id="ARBA00007886"/>
    </source>
</evidence>
<keyword evidence="12" id="KW-1185">Reference proteome</keyword>
<feature type="chain" id="PRO_5046080196" evidence="8">
    <location>
        <begin position="18"/>
        <end position="379"/>
    </location>
</feature>
<feature type="signal peptide" evidence="8">
    <location>
        <begin position="1"/>
        <end position="17"/>
    </location>
</feature>
<evidence type="ECO:0000256" key="4">
    <source>
        <dbReference type="ARBA" id="ARBA00022729"/>
    </source>
</evidence>
<reference evidence="11 12" key="1">
    <citation type="submission" date="2023-03" db="EMBL/GenBank/DDBJ databases">
        <title>Bacillus Genome Sequencing.</title>
        <authorList>
            <person name="Dunlap C."/>
        </authorList>
    </citation>
    <scope>NUCLEOTIDE SEQUENCE [LARGE SCALE GENOMIC DNA]</scope>
    <source>
        <strain evidence="11 12">BD-525</strain>
    </source>
</reference>
<evidence type="ECO:0000256" key="6">
    <source>
        <dbReference type="ARBA" id="ARBA00023139"/>
    </source>
</evidence>
<sequence length="379" mass="42888">MKAIQGMILLLFCSAMLTGCWDQKAVQDINIITAVGVDYIKDKYVVYGKLSDLSSVVASDSGGGTKKATSWVGRGEGPTVSLAFNDIYPSSQHQTLWTHVKSIVLTESALQNLTDIFEEMLRSRDIRYTPWVFATKMPIEEIFNAETTFNQSPLKLLMFEPREVYKQHSAVEPVRLQKLMNAVREPATAIMLPDITLTTKHWKTNDKDNSMMELNGVFVVQQGVNKGWVSQEELSGARVVNFSHINRFPLNLDSSKGAPSSLSMHHANSSYQLNQKKGKLAIDVTVTVHANITESAWKKGMDEKQMKMAAEQKLTRDILENFTKTQMKGIDLYGFEEWFYRYHYKLWKQKSSGGPLLPDLEMGNVKVTVKIDHSNTYKM</sequence>
<dbReference type="Pfam" id="PF25198">
    <property type="entry name" value="Spore_GerAC_N"/>
    <property type="match status" value="1"/>
</dbReference>
<keyword evidence="3" id="KW-0309">Germination</keyword>
<feature type="domain" description="Spore germination protein N-terminal" evidence="10">
    <location>
        <begin position="22"/>
        <end position="196"/>
    </location>
</feature>
<gene>
    <name evidence="11" type="ORF">P4H66_21065</name>
</gene>
<dbReference type="InterPro" id="IPR008844">
    <property type="entry name" value="Spore_GerAC-like"/>
</dbReference>
<evidence type="ECO:0000259" key="9">
    <source>
        <dbReference type="Pfam" id="PF05504"/>
    </source>
</evidence>
<evidence type="ECO:0000256" key="7">
    <source>
        <dbReference type="ARBA" id="ARBA00023288"/>
    </source>
</evidence>
<evidence type="ECO:0000313" key="12">
    <source>
        <dbReference type="Proteomes" id="UP001344632"/>
    </source>
</evidence>
<keyword evidence="4 8" id="KW-0732">Signal</keyword>
<comment type="subcellular location">
    <subcellularLocation>
        <location evidence="1">Membrane</location>
        <topology evidence="1">Lipid-anchor</topology>
    </subcellularLocation>
</comment>
<keyword evidence="7" id="KW-0449">Lipoprotein</keyword>
<proteinExistence type="inferred from homology"/>
<dbReference type="EMBL" id="JARLKZ010000016">
    <property type="protein sequence ID" value="MEC0242301.1"/>
    <property type="molecule type" value="Genomic_DNA"/>
</dbReference>
<dbReference type="Proteomes" id="UP001344632">
    <property type="component" value="Unassembled WGS sequence"/>
</dbReference>
<dbReference type="PANTHER" id="PTHR35789:SF1">
    <property type="entry name" value="SPORE GERMINATION PROTEIN B3"/>
    <property type="match status" value="1"/>
</dbReference>
<accession>A0ABU6GRF0</accession>
<dbReference type="RefSeq" id="WP_326090072.1">
    <property type="nucleotide sequence ID" value="NZ_JARLKZ010000016.1"/>
</dbReference>
<dbReference type="InterPro" id="IPR038501">
    <property type="entry name" value="Spore_GerAC_C_sf"/>
</dbReference>
<dbReference type="InterPro" id="IPR046953">
    <property type="entry name" value="Spore_GerAC-like_C"/>
</dbReference>
<dbReference type="Pfam" id="PF05504">
    <property type="entry name" value="Spore_GerAC"/>
    <property type="match status" value="1"/>
</dbReference>
<keyword evidence="5" id="KW-0472">Membrane</keyword>
<evidence type="ECO:0000256" key="8">
    <source>
        <dbReference type="SAM" id="SignalP"/>
    </source>
</evidence>
<evidence type="ECO:0000256" key="5">
    <source>
        <dbReference type="ARBA" id="ARBA00023136"/>
    </source>
</evidence>
<comment type="caution">
    <text evidence="11">The sequence shown here is derived from an EMBL/GenBank/DDBJ whole genome shotgun (WGS) entry which is preliminary data.</text>
</comment>